<sequence>MTITIHALLFAILYSIKGGWHAPLRHRYARAIGIPFADDGKPDPQGWRQYLAYQITDGKVLSSILLFMAVPFLTAEYVGMVAGGAKYVFRDGWIMLSLLCAVAWALGVSPRIKEECASVGGYRGHELFYLDRMFWVKKAVQRGIFTAAPLAIVLATMIGANPAPLLIAGATFPIVYFLGISIYQYRSNTVGIGWGYAEPLYGLALGLGFGLSL</sequence>
<dbReference type="Proteomes" id="UP000009286">
    <property type="component" value="Chromosome"/>
</dbReference>
<evidence type="ECO:0000256" key="1">
    <source>
        <dbReference type="SAM" id="Phobius"/>
    </source>
</evidence>
<feature type="transmembrane region" description="Helical" evidence="1">
    <location>
        <begin position="191"/>
        <end position="211"/>
    </location>
</feature>
<dbReference type="AlphaFoldDB" id="G2KLQ1"/>
<dbReference type="HOGENOM" id="CLU_1293150_0_0_5"/>
<keyword evidence="1" id="KW-0812">Transmembrane</keyword>
<feature type="transmembrane region" description="Helical" evidence="1">
    <location>
        <begin position="165"/>
        <end position="185"/>
    </location>
</feature>
<proteinExistence type="predicted"/>
<evidence type="ECO:0000313" key="3">
    <source>
        <dbReference type="Proteomes" id="UP000009286"/>
    </source>
</evidence>
<keyword evidence="1" id="KW-1133">Transmembrane helix</keyword>
<reference evidence="2 3" key="1">
    <citation type="journal article" date="2011" name="BMC Genomics">
        <title>Genomic insights into an obligate epibiotic bacterial predator: Micavibrio aeruginosavorus ARL-13.</title>
        <authorList>
            <person name="Wang Z."/>
            <person name="Kadouri D."/>
            <person name="Wu M."/>
        </authorList>
    </citation>
    <scope>NUCLEOTIDE SEQUENCE [LARGE SCALE GENOMIC DNA]</scope>
    <source>
        <strain evidence="2 3">ARL-13</strain>
    </source>
</reference>
<dbReference type="EMBL" id="CP002382">
    <property type="protein sequence ID" value="AEP08881.1"/>
    <property type="molecule type" value="Genomic_DNA"/>
</dbReference>
<keyword evidence="3" id="KW-1185">Reference proteome</keyword>
<evidence type="ECO:0000313" key="2">
    <source>
        <dbReference type="EMBL" id="AEP08881.1"/>
    </source>
</evidence>
<organism evidence="2 3">
    <name type="scientific">Micavibrio aeruginosavorus (strain ARL-13)</name>
    <dbReference type="NCBI Taxonomy" id="856793"/>
    <lineage>
        <taxon>Bacteria</taxon>
        <taxon>Pseudomonadati</taxon>
        <taxon>Bdellovibrionota</taxon>
        <taxon>Bdellovibrionia</taxon>
        <taxon>Bdellovibrionales</taxon>
        <taxon>Pseudobdellovibrionaceae</taxon>
        <taxon>Micavibrio</taxon>
    </lineage>
</organism>
<feature type="transmembrane region" description="Helical" evidence="1">
    <location>
        <begin position="139"/>
        <end position="158"/>
    </location>
</feature>
<feature type="transmembrane region" description="Helical" evidence="1">
    <location>
        <begin position="60"/>
        <end position="81"/>
    </location>
</feature>
<feature type="transmembrane region" description="Helical" evidence="1">
    <location>
        <begin position="93"/>
        <end position="112"/>
    </location>
</feature>
<protein>
    <submittedName>
        <fullName evidence="2">Putative membrane protein</fullName>
    </submittedName>
</protein>
<keyword evidence="1" id="KW-0472">Membrane</keyword>
<name>G2KLQ1_MICAA</name>
<gene>
    <name evidence="2" type="ordered locus">MICA_544</name>
</gene>
<dbReference type="STRING" id="856793.MICA_544"/>
<accession>G2KLQ1</accession>
<dbReference type="KEGG" id="mai:MICA_544"/>